<evidence type="ECO:0000313" key="3">
    <source>
        <dbReference type="EMBL" id="SYX83618.1"/>
    </source>
</evidence>
<sequence length="237" mass="25879">MNGLQSVKRDMLIEAPLEKVWSALTEAEQLTRWYAKEASVDFRVGGRMELDHGWGASTSGVITEIEYGKHFILQGEDMSLTITTLTQEAAGVRVSIEYRLELPFGDAGQAIADNMAYGTLLFLHNLKAVYETGQDTREKMWRTWIGIQHMTVYTQDGQPAGSKVISVKGSSPAAVAGLQPDDILVSINNTTISSYSDLEATICELAIDEQASLTVCRNGDMISITCGIGSYPVPYCA</sequence>
<dbReference type="InterPro" id="IPR001478">
    <property type="entry name" value="PDZ"/>
</dbReference>
<dbReference type="Gene3D" id="3.30.530.20">
    <property type="match status" value="1"/>
</dbReference>
<dbReference type="Proteomes" id="UP000304148">
    <property type="component" value="Chromosome"/>
</dbReference>
<evidence type="ECO:0000259" key="2">
    <source>
        <dbReference type="SMART" id="SM00228"/>
    </source>
</evidence>
<dbReference type="AlphaFoldDB" id="A0A383R9J5"/>
<reference evidence="4" key="1">
    <citation type="submission" date="2018-08" db="EMBL/GenBank/DDBJ databases">
        <authorList>
            <person name="Chevrot R."/>
        </authorList>
    </citation>
    <scope>NUCLEOTIDE SEQUENCE [LARGE SCALE GENOMIC DNA]</scope>
</reference>
<proteinExistence type="inferred from homology"/>
<dbReference type="CDD" id="cd07814">
    <property type="entry name" value="SRPBCC_CalC_Aha1-like"/>
    <property type="match status" value="1"/>
</dbReference>
<dbReference type="EMBL" id="LS992241">
    <property type="protein sequence ID" value="SYX83618.1"/>
    <property type="molecule type" value="Genomic_DNA"/>
</dbReference>
<dbReference type="InterPro" id="IPR036034">
    <property type="entry name" value="PDZ_sf"/>
</dbReference>
<feature type="domain" description="PDZ" evidence="2">
    <location>
        <begin position="143"/>
        <end position="219"/>
    </location>
</feature>
<dbReference type="RefSeq" id="WP_138185675.1">
    <property type="nucleotide sequence ID" value="NZ_LS992241.1"/>
</dbReference>
<evidence type="ECO:0000313" key="4">
    <source>
        <dbReference type="Proteomes" id="UP000304148"/>
    </source>
</evidence>
<name>A0A383R9J5_PAEAL</name>
<protein>
    <recommendedName>
        <fullName evidence="2">PDZ domain-containing protein</fullName>
    </recommendedName>
</protein>
<dbReference type="InterPro" id="IPR023393">
    <property type="entry name" value="START-like_dom_sf"/>
</dbReference>
<gene>
    <name evidence="3" type="ORF">PBLR_12040</name>
</gene>
<dbReference type="CDD" id="cd06779">
    <property type="entry name" value="cpPDZ_Deg_HtrA-like"/>
    <property type="match status" value="1"/>
</dbReference>
<dbReference type="SUPFAM" id="SSF55961">
    <property type="entry name" value="Bet v1-like"/>
    <property type="match status" value="1"/>
</dbReference>
<dbReference type="Pfam" id="PF13180">
    <property type="entry name" value="PDZ_2"/>
    <property type="match status" value="1"/>
</dbReference>
<dbReference type="Pfam" id="PF08327">
    <property type="entry name" value="AHSA1"/>
    <property type="match status" value="1"/>
</dbReference>
<evidence type="ECO:0000256" key="1">
    <source>
        <dbReference type="ARBA" id="ARBA00006817"/>
    </source>
</evidence>
<accession>A0A383R9J5</accession>
<dbReference type="Gene3D" id="2.30.42.10">
    <property type="match status" value="1"/>
</dbReference>
<dbReference type="SUPFAM" id="SSF50156">
    <property type="entry name" value="PDZ domain-like"/>
    <property type="match status" value="1"/>
</dbReference>
<organism evidence="3 4">
    <name type="scientific">Paenibacillus alvei</name>
    <name type="common">Bacillus alvei</name>
    <dbReference type="NCBI Taxonomy" id="44250"/>
    <lineage>
        <taxon>Bacteria</taxon>
        <taxon>Bacillati</taxon>
        <taxon>Bacillota</taxon>
        <taxon>Bacilli</taxon>
        <taxon>Bacillales</taxon>
        <taxon>Paenibacillaceae</taxon>
        <taxon>Paenibacillus</taxon>
    </lineage>
</organism>
<dbReference type="SMART" id="SM00228">
    <property type="entry name" value="PDZ"/>
    <property type="match status" value="1"/>
</dbReference>
<comment type="similarity">
    <text evidence="1">Belongs to the AHA1 family.</text>
</comment>
<dbReference type="InterPro" id="IPR013538">
    <property type="entry name" value="ASHA1/2-like_C"/>
</dbReference>